<dbReference type="PRINTS" id="PR00705">
    <property type="entry name" value="PAPAIN"/>
</dbReference>
<keyword evidence="5" id="KW-0732">Signal</keyword>
<evidence type="ECO:0000313" key="7">
    <source>
        <dbReference type="EMBL" id="OQV22590.1"/>
    </source>
</evidence>
<dbReference type="InterPro" id="IPR025660">
    <property type="entry name" value="Pept_his_AS"/>
</dbReference>
<dbReference type="InterPro" id="IPR000169">
    <property type="entry name" value="Pept_cys_AS"/>
</dbReference>
<evidence type="ECO:0000259" key="6">
    <source>
        <dbReference type="SMART" id="SM00645"/>
    </source>
</evidence>
<reference evidence="8" key="1">
    <citation type="submission" date="2017-01" db="EMBL/GenBank/DDBJ databases">
        <title>Comparative genomics of anhydrobiosis in the tardigrade Hypsibius dujardini.</title>
        <authorList>
            <person name="Yoshida Y."/>
            <person name="Koutsovoulos G."/>
            <person name="Laetsch D."/>
            <person name="Stevens L."/>
            <person name="Kumar S."/>
            <person name="Horikawa D."/>
            <person name="Ishino K."/>
            <person name="Komine S."/>
            <person name="Tomita M."/>
            <person name="Blaxter M."/>
            <person name="Arakawa K."/>
        </authorList>
    </citation>
    <scope>NUCLEOTIDE SEQUENCE [LARGE SCALE GENOMIC DNA]</scope>
    <source>
        <strain evidence="8">Z151</strain>
    </source>
</reference>
<dbReference type="GO" id="GO:0006508">
    <property type="term" value="P:proteolysis"/>
    <property type="evidence" value="ECO:0007669"/>
    <property type="project" value="UniProtKB-KW"/>
</dbReference>
<feature type="chain" id="PRO_5018677089" evidence="5">
    <location>
        <begin position="24"/>
        <end position="349"/>
    </location>
</feature>
<feature type="domain" description="Peptidase C1A papain C-terminal" evidence="6">
    <location>
        <begin position="95"/>
        <end position="349"/>
    </location>
</feature>
<dbReference type="InterPro" id="IPR013128">
    <property type="entry name" value="Peptidase_C1A"/>
</dbReference>
<feature type="signal peptide" evidence="5">
    <location>
        <begin position="1"/>
        <end position="23"/>
    </location>
</feature>
<evidence type="ECO:0000313" key="8">
    <source>
        <dbReference type="Proteomes" id="UP000192578"/>
    </source>
</evidence>
<evidence type="ECO:0000256" key="5">
    <source>
        <dbReference type="SAM" id="SignalP"/>
    </source>
</evidence>
<dbReference type="OrthoDB" id="10058785at2759"/>
<dbReference type="PANTHER" id="PTHR12411">
    <property type="entry name" value="CYSTEINE PROTEASE FAMILY C1-RELATED"/>
    <property type="match status" value="1"/>
</dbReference>
<accession>A0A1W0X5H1</accession>
<name>A0A1W0X5H1_HYPEX</name>
<comment type="similarity">
    <text evidence="1">Belongs to the peptidase C1 family.</text>
</comment>
<gene>
    <name evidence="7" type="ORF">BV898_03415</name>
</gene>
<dbReference type="EMBL" id="MTYJ01000016">
    <property type="protein sequence ID" value="OQV22590.1"/>
    <property type="molecule type" value="Genomic_DNA"/>
</dbReference>
<organism evidence="7 8">
    <name type="scientific">Hypsibius exemplaris</name>
    <name type="common">Freshwater tardigrade</name>
    <dbReference type="NCBI Taxonomy" id="2072580"/>
    <lineage>
        <taxon>Eukaryota</taxon>
        <taxon>Metazoa</taxon>
        <taxon>Ecdysozoa</taxon>
        <taxon>Tardigrada</taxon>
        <taxon>Eutardigrada</taxon>
        <taxon>Parachela</taxon>
        <taxon>Hypsibioidea</taxon>
        <taxon>Hypsibiidae</taxon>
        <taxon>Hypsibius</taxon>
    </lineage>
</organism>
<dbReference type="Pfam" id="PF00112">
    <property type="entry name" value="Peptidase_C1"/>
    <property type="match status" value="1"/>
</dbReference>
<evidence type="ECO:0000256" key="3">
    <source>
        <dbReference type="ARBA" id="ARBA00022801"/>
    </source>
</evidence>
<dbReference type="SUPFAM" id="SSF54001">
    <property type="entry name" value="Cysteine proteinases"/>
    <property type="match status" value="1"/>
</dbReference>
<keyword evidence="8" id="KW-1185">Reference proteome</keyword>
<keyword evidence="2" id="KW-0645">Protease</keyword>
<comment type="caution">
    <text evidence="7">The sequence shown here is derived from an EMBL/GenBank/DDBJ whole genome shotgun (WGS) entry which is preliminary data.</text>
</comment>
<proteinExistence type="inferred from homology"/>
<dbReference type="PROSITE" id="PS00639">
    <property type="entry name" value="THIOL_PROTEASE_HIS"/>
    <property type="match status" value="1"/>
</dbReference>
<keyword evidence="4" id="KW-0788">Thiol protease</keyword>
<dbReference type="Gene3D" id="3.90.70.10">
    <property type="entry name" value="Cysteine proteinases"/>
    <property type="match status" value="1"/>
</dbReference>
<keyword evidence="3" id="KW-0378">Hydrolase</keyword>
<dbReference type="PROSITE" id="PS00139">
    <property type="entry name" value="THIOL_PROTEASE_CYS"/>
    <property type="match status" value="1"/>
</dbReference>
<sequence>MDNFSFQLGVVATFFALCSMATGKVTLPEDPDGARIDFINQHHRGMSGKWTAQRNFPIGQTDEDKQALTGVLFRPTTLSPLPPGNQARRTSFIHIPSTFDARLRWPNCASIRDVRNQQHCGSCWAHTGASVISDRLCIRSRWQNTSFKASVQDILTCNNQVPWNMTSSCSGGFMDTPFAMWTTSGQFSGVVSGGENGTDTGCKPYTATDGACSLACSNAGYGISYAKDKSHGVFAYNLGLPYPSEKETPTSAAVIDAIRSDIMTNGPMAVGFDIYADFYLYGAGVYRHTTGEAMGGHALTVIGWGTEGGVDYWLMKNSWGPKWGSLGGFVKFLRGINHLGIETALAAAV</sequence>
<evidence type="ECO:0000256" key="1">
    <source>
        <dbReference type="ARBA" id="ARBA00008455"/>
    </source>
</evidence>
<evidence type="ECO:0000256" key="2">
    <source>
        <dbReference type="ARBA" id="ARBA00022670"/>
    </source>
</evidence>
<dbReference type="AlphaFoldDB" id="A0A1W0X5H1"/>
<dbReference type="SMART" id="SM00645">
    <property type="entry name" value="Pept_C1"/>
    <property type="match status" value="1"/>
</dbReference>
<dbReference type="InterPro" id="IPR000668">
    <property type="entry name" value="Peptidase_C1A_C"/>
</dbReference>
<protein>
    <submittedName>
        <fullName evidence="7">Cathepsin B</fullName>
    </submittedName>
</protein>
<dbReference type="InterPro" id="IPR038765">
    <property type="entry name" value="Papain-like_cys_pep_sf"/>
</dbReference>
<dbReference type="Proteomes" id="UP000192578">
    <property type="component" value="Unassembled WGS sequence"/>
</dbReference>
<dbReference type="GO" id="GO:0008234">
    <property type="term" value="F:cysteine-type peptidase activity"/>
    <property type="evidence" value="ECO:0007669"/>
    <property type="project" value="UniProtKB-KW"/>
</dbReference>
<evidence type="ECO:0000256" key="4">
    <source>
        <dbReference type="ARBA" id="ARBA00022807"/>
    </source>
</evidence>